<keyword evidence="4 6" id="KW-1133">Transmembrane helix</keyword>
<evidence type="ECO:0000313" key="8">
    <source>
        <dbReference type="EMBL" id="KXI11260.1"/>
    </source>
</evidence>
<dbReference type="Proteomes" id="UP000070326">
    <property type="component" value="Unassembled WGS sequence"/>
</dbReference>
<dbReference type="GO" id="GO:0005886">
    <property type="term" value="C:plasma membrane"/>
    <property type="evidence" value="ECO:0007669"/>
    <property type="project" value="UniProtKB-SubCell"/>
</dbReference>
<feature type="transmembrane region" description="Helical" evidence="6">
    <location>
        <begin position="277"/>
        <end position="301"/>
    </location>
</feature>
<dbReference type="PATRIC" id="fig|1261.3.peg.169"/>
<dbReference type="Gene3D" id="1.20.1250.20">
    <property type="entry name" value="MFS general substrate transporter like domains"/>
    <property type="match status" value="2"/>
</dbReference>
<feature type="transmembrane region" description="Helical" evidence="6">
    <location>
        <begin position="338"/>
        <end position="360"/>
    </location>
</feature>
<keyword evidence="3 6" id="KW-0812">Transmembrane</keyword>
<organism evidence="8 9">
    <name type="scientific">Peptostreptococcus anaerobius</name>
    <dbReference type="NCBI Taxonomy" id="1261"/>
    <lineage>
        <taxon>Bacteria</taxon>
        <taxon>Bacillati</taxon>
        <taxon>Bacillota</taxon>
        <taxon>Clostridia</taxon>
        <taxon>Peptostreptococcales</taxon>
        <taxon>Peptostreptococcaceae</taxon>
        <taxon>Peptostreptococcus</taxon>
    </lineage>
</organism>
<evidence type="ECO:0000256" key="1">
    <source>
        <dbReference type="ARBA" id="ARBA00004651"/>
    </source>
</evidence>
<evidence type="ECO:0000313" key="9">
    <source>
        <dbReference type="Proteomes" id="UP000070326"/>
    </source>
</evidence>
<evidence type="ECO:0000256" key="2">
    <source>
        <dbReference type="ARBA" id="ARBA00022448"/>
    </source>
</evidence>
<evidence type="ECO:0000256" key="4">
    <source>
        <dbReference type="ARBA" id="ARBA00022989"/>
    </source>
</evidence>
<name>A0A135YPF2_9FIRM</name>
<feature type="transmembrane region" description="Helical" evidence="6">
    <location>
        <begin position="372"/>
        <end position="397"/>
    </location>
</feature>
<feature type="transmembrane region" description="Helical" evidence="6">
    <location>
        <begin position="185"/>
        <end position="208"/>
    </location>
</feature>
<keyword evidence="5 6" id="KW-0472">Membrane</keyword>
<proteinExistence type="predicted"/>
<dbReference type="AlphaFoldDB" id="A0A135YPF2"/>
<feature type="transmembrane region" description="Helical" evidence="6">
    <location>
        <begin position="95"/>
        <end position="113"/>
    </location>
</feature>
<dbReference type="CDD" id="cd17482">
    <property type="entry name" value="MFS_YxiO_like"/>
    <property type="match status" value="1"/>
</dbReference>
<feature type="transmembrane region" description="Helical" evidence="6">
    <location>
        <begin position="313"/>
        <end position="332"/>
    </location>
</feature>
<dbReference type="PANTHER" id="PTHR23519">
    <property type="entry name" value="AUTOPHAGY-RELATED PROTEIN 22"/>
    <property type="match status" value="1"/>
</dbReference>
<protein>
    <submittedName>
        <fullName evidence="8">Transporter, major facilitator family protein</fullName>
    </submittedName>
</protein>
<feature type="transmembrane region" description="Helical" evidence="6">
    <location>
        <begin position="403"/>
        <end position="423"/>
    </location>
</feature>
<feature type="transmembrane region" description="Helical" evidence="6">
    <location>
        <begin position="66"/>
        <end position="88"/>
    </location>
</feature>
<dbReference type="Pfam" id="PF11700">
    <property type="entry name" value="ATG22"/>
    <property type="match status" value="1"/>
</dbReference>
<dbReference type="GO" id="GO:0022857">
    <property type="term" value="F:transmembrane transporter activity"/>
    <property type="evidence" value="ECO:0007669"/>
    <property type="project" value="InterPro"/>
</dbReference>
<dbReference type="eggNOG" id="COG2270">
    <property type="taxonomic scope" value="Bacteria"/>
</dbReference>
<dbReference type="STRING" id="1261.HMPREF3195_01435"/>
<sequence length="435" mass="48728">MVDLLKRFWRILMTKTTKKEKSWIMYDWANSAYSMTMLSTILPIYFTSVVGEAGISKDLATSYWGYTNSIASLIVAVLAPIMGGLADYMGVKKKFFKIFTFTGIIFTGLIAFVPHGRWIPLLGIYVISLIGFSLSNVFYDSFLTDVTSDDRMDNVSSLGYAYGYIGSTIPFIVCMALIIGAQKGVVPISVTLATKGSFVITAAWWFYYTLPMLKNVEQIHGKPYKKFAVRDTVDDFIKSFIKIKRHKKAFVFLLAYFFYIDGVDTIIRMAASFGTAIGISSTNLLVILLVTQFVAFPFAIIYGKLAEKFNGKIMLLVGICVYILICIVAFFMTNARQFWILSLLVASSQGGIQALSRSYFAKMIPKENSNEYFGFYNIFGKFAAIMGPFLVAAITQITGEVRSGVLSLIGLFLIGAVLFIRATRIEDDFRMRKLK</sequence>
<evidence type="ECO:0000256" key="3">
    <source>
        <dbReference type="ARBA" id="ARBA00022692"/>
    </source>
</evidence>
<evidence type="ECO:0000259" key="7">
    <source>
        <dbReference type="PROSITE" id="PS50850"/>
    </source>
</evidence>
<evidence type="ECO:0000256" key="6">
    <source>
        <dbReference type="SAM" id="Phobius"/>
    </source>
</evidence>
<dbReference type="InterPro" id="IPR036259">
    <property type="entry name" value="MFS_trans_sf"/>
</dbReference>
<dbReference type="PANTHER" id="PTHR23519:SF1">
    <property type="entry name" value="AUTOPHAGY-RELATED PROTEIN 22"/>
    <property type="match status" value="1"/>
</dbReference>
<accession>A0A135YPF2</accession>
<feature type="domain" description="Major facilitator superfamily (MFS) profile" evidence="7">
    <location>
        <begin position="248"/>
        <end position="435"/>
    </location>
</feature>
<evidence type="ECO:0000256" key="5">
    <source>
        <dbReference type="ARBA" id="ARBA00023136"/>
    </source>
</evidence>
<gene>
    <name evidence="8" type="ORF">HMPREF3195_01435</name>
</gene>
<reference evidence="8 9" key="1">
    <citation type="submission" date="2016-02" db="EMBL/GenBank/DDBJ databases">
        <authorList>
            <person name="Wen L."/>
            <person name="He K."/>
            <person name="Yang H."/>
        </authorList>
    </citation>
    <scope>NUCLEOTIDE SEQUENCE [LARGE SCALE GENOMIC DNA]</scope>
    <source>
        <strain evidence="8 9">MJR8628A</strain>
    </source>
</reference>
<dbReference type="InterPro" id="IPR020846">
    <property type="entry name" value="MFS_dom"/>
</dbReference>
<dbReference type="SUPFAM" id="SSF103473">
    <property type="entry name" value="MFS general substrate transporter"/>
    <property type="match status" value="1"/>
</dbReference>
<comment type="subcellular location">
    <subcellularLocation>
        <location evidence="1">Cell membrane</location>
        <topology evidence="1">Multi-pass membrane protein</topology>
    </subcellularLocation>
</comment>
<keyword evidence="2" id="KW-0813">Transport</keyword>
<feature type="transmembrane region" description="Helical" evidence="6">
    <location>
        <begin position="249"/>
        <end position="271"/>
    </location>
</feature>
<dbReference type="PROSITE" id="PS50850">
    <property type="entry name" value="MFS"/>
    <property type="match status" value="1"/>
</dbReference>
<dbReference type="InterPro" id="IPR050495">
    <property type="entry name" value="ATG22/LtaA_families"/>
</dbReference>
<dbReference type="InterPro" id="IPR024671">
    <property type="entry name" value="Atg22-like"/>
</dbReference>
<dbReference type="EMBL" id="LSQZ01000075">
    <property type="protein sequence ID" value="KXI11260.1"/>
    <property type="molecule type" value="Genomic_DNA"/>
</dbReference>
<feature type="transmembrane region" description="Helical" evidence="6">
    <location>
        <begin position="119"/>
        <end position="139"/>
    </location>
</feature>
<comment type="caution">
    <text evidence="8">The sequence shown here is derived from an EMBL/GenBank/DDBJ whole genome shotgun (WGS) entry which is preliminary data.</text>
</comment>
<feature type="transmembrane region" description="Helical" evidence="6">
    <location>
        <begin position="23"/>
        <end position="46"/>
    </location>
</feature>
<feature type="transmembrane region" description="Helical" evidence="6">
    <location>
        <begin position="160"/>
        <end position="179"/>
    </location>
</feature>